<keyword evidence="2" id="KW-1185">Reference proteome</keyword>
<evidence type="ECO:0000313" key="1">
    <source>
        <dbReference type="EMBL" id="KAI5673814.1"/>
    </source>
</evidence>
<name>A0ACC0BMH4_CATRO</name>
<organism evidence="1 2">
    <name type="scientific">Catharanthus roseus</name>
    <name type="common">Madagascar periwinkle</name>
    <name type="synonym">Vinca rosea</name>
    <dbReference type="NCBI Taxonomy" id="4058"/>
    <lineage>
        <taxon>Eukaryota</taxon>
        <taxon>Viridiplantae</taxon>
        <taxon>Streptophyta</taxon>
        <taxon>Embryophyta</taxon>
        <taxon>Tracheophyta</taxon>
        <taxon>Spermatophyta</taxon>
        <taxon>Magnoliopsida</taxon>
        <taxon>eudicotyledons</taxon>
        <taxon>Gunneridae</taxon>
        <taxon>Pentapetalae</taxon>
        <taxon>asterids</taxon>
        <taxon>lamiids</taxon>
        <taxon>Gentianales</taxon>
        <taxon>Apocynaceae</taxon>
        <taxon>Rauvolfioideae</taxon>
        <taxon>Vinceae</taxon>
        <taxon>Catharanthinae</taxon>
        <taxon>Catharanthus</taxon>
    </lineage>
</organism>
<comment type="caution">
    <text evidence="1">The sequence shown here is derived from an EMBL/GenBank/DDBJ whole genome shotgun (WGS) entry which is preliminary data.</text>
</comment>
<accession>A0ACC0BMH4</accession>
<sequence>MCLEAFTNMPSGLIHPFRLTEEHFGLPFLSAILYTLKVGSFLGKAEEAHMGIAQLVLDCKVGTKVQGSNAGSGNVRILTSPICGWFLVCTGSWPPICSVAELP</sequence>
<reference evidence="2" key="1">
    <citation type="journal article" date="2023" name="Nat. Plants">
        <title>Single-cell RNA sequencing provides a high-resolution roadmap for understanding the multicellular compartmentation of specialized metabolism.</title>
        <authorList>
            <person name="Sun S."/>
            <person name="Shen X."/>
            <person name="Li Y."/>
            <person name="Li Y."/>
            <person name="Wang S."/>
            <person name="Li R."/>
            <person name="Zhang H."/>
            <person name="Shen G."/>
            <person name="Guo B."/>
            <person name="Wei J."/>
            <person name="Xu J."/>
            <person name="St-Pierre B."/>
            <person name="Chen S."/>
            <person name="Sun C."/>
        </authorList>
    </citation>
    <scope>NUCLEOTIDE SEQUENCE [LARGE SCALE GENOMIC DNA]</scope>
</reference>
<gene>
    <name evidence="1" type="ORF">M9H77_14178</name>
</gene>
<evidence type="ECO:0000313" key="2">
    <source>
        <dbReference type="Proteomes" id="UP001060085"/>
    </source>
</evidence>
<dbReference type="EMBL" id="CM044703">
    <property type="protein sequence ID" value="KAI5673814.1"/>
    <property type="molecule type" value="Genomic_DNA"/>
</dbReference>
<proteinExistence type="predicted"/>
<dbReference type="Proteomes" id="UP001060085">
    <property type="component" value="Linkage Group LG03"/>
</dbReference>
<protein>
    <submittedName>
        <fullName evidence="1">Uncharacterized protein</fullName>
    </submittedName>
</protein>